<comment type="caution">
    <text evidence="1">The sequence shown here is derived from an EMBL/GenBank/DDBJ whole genome shotgun (WGS) entry which is preliminary data.</text>
</comment>
<dbReference type="AlphaFoldDB" id="W4M3S5"/>
<gene>
    <name evidence="1" type="ORF">ETSY2_27755</name>
</gene>
<evidence type="ECO:0000313" key="2">
    <source>
        <dbReference type="Proteomes" id="UP000019140"/>
    </source>
</evidence>
<accession>W4M3S5</accession>
<name>W4M3S5_9BACT</name>
<sequence>METRLFTKEELAEMEKRTVDRLTEAIEAGDTEVAKRIAQRMYNEFESMHDLYRDWTTATLSYIGRNFGNDTLEAALTEGVRAWWLPNLDKLPTGADAMRQRIKMFVAGLHGHLQPLHIEEDDDKVVIQMQPCGSGGRLVLEGKYEGPDAFLTLDTPQKLTYGRDNFPVYCAHEPPMEWLDIEQNGAPFMVVEPSRDIGREPCSFIIYKDPTKVPAKYYERLGLSKPENLPNKPT</sequence>
<protein>
    <submittedName>
        <fullName evidence="1">Uncharacterized protein</fullName>
    </submittedName>
</protein>
<evidence type="ECO:0000313" key="1">
    <source>
        <dbReference type="EMBL" id="ETX04621.1"/>
    </source>
</evidence>
<dbReference type="Proteomes" id="UP000019140">
    <property type="component" value="Unassembled WGS sequence"/>
</dbReference>
<keyword evidence="2" id="KW-1185">Reference proteome</keyword>
<organism evidence="1 2">
    <name type="scientific">Candidatus Entotheonella gemina</name>
    <dbReference type="NCBI Taxonomy" id="1429439"/>
    <lineage>
        <taxon>Bacteria</taxon>
        <taxon>Pseudomonadati</taxon>
        <taxon>Nitrospinota/Tectimicrobiota group</taxon>
        <taxon>Candidatus Tectimicrobiota</taxon>
        <taxon>Candidatus Entotheonellia</taxon>
        <taxon>Candidatus Entotheonellales</taxon>
        <taxon>Candidatus Entotheonellaceae</taxon>
        <taxon>Candidatus Entotheonella</taxon>
    </lineage>
</organism>
<proteinExistence type="predicted"/>
<dbReference type="EMBL" id="AZHX01001177">
    <property type="protein sequence ID" value="ETX04621.1"/>
    <property type="molecule type" value="Genomic_DNA"/>
</dbReference>
<reference evidence="1 2" key="1">
    <citation type="journal article" date="2014" name="Nature">
        <title>An environmental bacterial taxon with a large and distinct metabolic repertoire.</title>
        <authorList>
            <person name="Wilson M.C."/>
            <person name="Mori T."/>
            <person name="Ruckert C."/>
            <person name="Uria A.R."/>
            <person name="Helf M.J."/>
            <person name="Takada K."/>
            <person name="Gernert C."/>
            <person name="Steffens U.A."/>
            <person name="Heycke N."/>
            <person name="Schmitt S."/>
            <person name="Rinke C."/>
            <person name="Helfrich E.J."/>
            <person name="Brachmann A.O."/>
            <person name="Gurgui C."/>
            <person name="Wakimoto T."/>
            <person name="Kracht M."/>
            <person name="Crusemann M."/>
            <person name="Hentschel U."/>
            <person name="Abe I."/>
            <person name="Matsunaga S."/>
            <person name="Kalinowski J."/>
            <person name="Takeyama H."/>
            <person name="Piel J."/>
        </authorList>
    </citation>
    <scope>NUCLEOTIDE SEQUENCE [LARGE SCALE GENOMIC DNA]</scope>
    <source>
        <strain evidence="2">TSY2</strain>
    </source>
</reference>
<dbReference type="HOGENOM" id="CLU_1183264_0_0_7"/>